<accession>A0A1F7U362</accession>
<reference evidence="2 3" key="1">
    <citation type="journal article" date="2016" name="Nat. Commun.">
        <title>Thousands of microbial genomes shed light on interconnected biogeochemical processes in an aquifer system.</title>
        <authorList>
            <person name="Anantharaman K."/>
            <person name="Brown C.T."/>
            <person name="Hug L.A."/>
            <person name="Sharon I."/>
            <person name="Castelle C.J."/>
            <person name="Probst A.J."/>
            <person name="Thomas B.C."/>
            <person name="Singh A."/>
            <person name="Wilkins M.J."/>
            <person name="Karaoz U."/>
            <person name="Brodie E.L."/>
            <person name="Williams K.H."/>
            <person name="Hubbard S.S."/>
            <person name="Banfield J.F."/>
        </authorList>
    </citation>
    <scope>NUCLEOTIDE SEQUENCE [LARGE SCALE GENOMIC DNA]</scope>
</reference>
<proteinExistence type="predicted"/>
<keyword evidence="1" id="KW-0812">Transmembrane</keyword>
<evidence type="ECO:0000313" key="3">
    <source>
        <dbReference type="Proteomes" id="UP000177088"/>
    </source>
</evidence>
<evidence type="ECO:0000313" key="2">
    <source>
        <dbReference type="EMBL" id="OGL72689.1"/>
    </source>
</evidence>
<dbReference type="AlphaFoldDB" id="A0A1F7U362"/>
<dbReference type="EMBL" id="MGEA01000087">
    <property type="protein sequence ID" value="OGL72689.1"/>
    <property type="molecule type" value="Genomic_DNA"/>
</dbReference>
<name>A0A1F7U362_9BACT</name>
<evidence type="ECO:0000256" key="1">
    <source>
        <dbReference type="SAM" id="Phobius"/>
    </source>
</evidence>
<comment type="caution">
    <text evidence="2">The sequence shown here is derived from an EMBL/GenBank/DDBJ whole genome shotgun (WGS) entry which is preliminary data.</text>
</comment>
<organism evidence="2 3">
    <name type="scientific">Candidatus Uhrbacteria bacterium RIFCSPHIGHO2_02_FULL_60_10</name>
    <dbReference type="NCBI Taxonomy" id="1802392"/>
    <lineage>
        <taxon>Bacteria</taxon>
        <taxon>Candidatus Uhriibacteriota</taxon>
    </lineage>
</organism>
<feature type="transmembrane region" description="Helical" evidence="1">
    <location>
        <begin position="7"/>
        <end position="28"/>
    </location>
</feature>
<keyword evidence="1" id="KW-1133">Transmembrane helix</keyword>
<sequence length="82" mass="8493">MSKPVTAVELAVGLVGCFILGALCQHFMPLPTGLAVKATVAVATVTALWRMAKNGGVGPSLMRSLVFAVGWLAGCLAANYFR</sequence>
<protein>
    <submittedName>
        <fullName evidence="2">Uncharacterized protein</fullName>
    </submittedName>
</protein>
<keyword evidence="1" id="KW-0472">Membrane</keyword>
<dbReference type="Proteomes" id="UP000177088">
    <property type="component" value="Unassembled WGS sequence"/>
</dbReference>
<gene>
    <name evidence="2" type="ORF">A3C96_03655</name>
</gene>
<feature type="transmembrane region" description="Helical" evidence="1">
    <location>
        <begin position="64"/>
        <end position="81"/>
    </location>
</feature>